<sequence>MGAHVLGFEVELVMVEGFSRDSYCGLGWVGEGGRRREKMTVKNGGGYRRRWIFLFVLGCHGWVLREGCDGGEWWVLLVHRGEATTKRTVHVITSCQTYSARYHKLPNEFRQPSLVRLHPLAALVDSCCELMRKIGHFTLTHVYRGKNGVDCLPNWSYNLDFGLVHS</sequence>
<evidence type="ECO:0000313" key="1">
    <source>
        <dbReference type="EMBL" id="CAB4290937.1"/>
    </source>
</evidence>
<organism evidence="1 2">
    <name type="scientific">Prunus armeniaca</name>
    <name type="common">Apricot</name>
    <name type="synonym">Armeniaca vulgaris</name>
    <dbReference type="NCBI Taxonomy" id="36596"/>
    <lineage>
        <taxon>Eukaryota</taxon>
        <taxon>Viridiplantae</taxon>
        <taxon>Streptophyta</taxon>
        <taxon>Embryophyta</taxon>
        <taxon>Tracheophyta</taxon>
        <taxon>Spermatophyta</taxon>
        <taxon>Magnoliopsida</taxon>
        <taxon>eudicotyledons</taxon>
        <taxon>Gunneridae</taxon>
        <taxon>Pentapetalae</taxon>
        <taxon>rosids</taxon>
        <taxon>fabids</taxon>
        <taxon>Rosales</taxon>
        <taxon>Rosaceae</taxon>
        <taxon>Amygdaloideae</taxon>
        <taxon>Amygdaleae</taxon>
        <taxon>Prunus</taxon>
    </lineage>
</organism>
<reference evidence="1 2" key="1">
    <citation type="submission" date="2020-05" db="EMBL/GenBank/DDBJ databases">
        <authorList>
            <person name="Campoy J."/>
            <person name="Schneeberger K."/>
            <person name="Spophaly S."/>
        </authorList>
    </citation>
    <scope>NUCLEOTIDE SEQUENCE [LARGE SCALE GENOMIC DNA]</scope>
    <source>
        <strain evidence="1">PruArmRojPasFocal</strain>
    </source>
</reference>
<protein>
    <submittedName>
        <fullName evidence="1">Uncharacterized protein</fullName>
    </submittedName>
</protein>
<proteinExistence type="predicted"/>
<dbReference type="AlphaFoldDB" id="A0A6J5VTE0"/>
<gene>
    <name evidence="1" type="ORF">CURHAP_LOCUS51120</name>
</gene>
<dbReference type="Proteomes" id="UP000507222">
    <property type="component" value="Unassembled WGS sequence"/>
</dbReference>
<name>A0A6J5VTE0_PRUAR</name>
<dbReference type="EMBL" id="CAEKDK010000008">
    <property type="protein sequence ID" value="CAB4290937.1"/>
    <property type="molecule type" value="Genomic_DNA"/>
</dbReference>
<evidence type="ECO:0000313" key="2">
    <source>
        <dbReference type="Proteomes" id="UP000507222"/>
    </source>
</evidence>
<accession>A0A6J5VTE0</accession>